<accession>A0A6J6EWP7</accession>
<dbReference type="InterPro" id="IPR002781">
    <property type="entry name" value="TM_pro_TauE-like"/>
</dbReference>
<dbReference type="PANTHER" id="PTHR43701">
    <property type="entry name" value="MEMBRANE TRANSPORTER PROTEIN MJ0441-RELATED"/>
    <property type="match status" value="1"/>
</dbReference>
<feature type="transmembrane region" description="Helical" evidence="5">
    <location>
        <begin position="12"/>
        <end position="40"/>
    </location>
</feature>
<dbReference type="GO" id="GO:0016020">
    <property type="term" value="C:membrane"/>
    <property type="evidence" value="ECO:0007669"/>
    <property type="project" value="UniProtKB-SubCell"/>
</dbReference>
<evidence type="ECO:0000256" key="3">
    <source>
        <dbReference type="ARBA" id="ARBA00022989"/>
    </source>
</evidence>
<feature type="transmembrane region" description="Helical" evidence="5">
    <location>
        <begin position="151"/>
        <end position="172"/>
    </location>
</feature>
<feature type="transmembrane region" description="Helical" evidence="5">
    <location>
        <begin position="52"/>
        <end position="70"/>
    </location>
</feature>
<protein>
    <submittedName>
        <fullName evidence="6">Unannotated protein</fullName>
    </submittedName>
</protein>
<comment type="subcellular location">
    <subcellularLocation>
        <location evidence="1">Membrane</location>
        <topology evidence="1">Multi-pass membrane protein</topology>
    </subcellularLocation>
</comment>
<sequence>MNRNGGPLVKDVLLGLVVGVFSGLFGVGGGIILVPLLVLLMRTEQKQAQATSLVVVALGASSGALTYALAGSVFWLSVPFLIAGGILGSWLGTIAVKKLQARWLQIFFALLLVAAAVRIGMESLGSATGFVGEVTVAVALGFAASGLAMGFLSALLGVGGGIIVIPLLVAIFGFPQQLAAGTSLVAMVPLALFGALRLTRSGFTQWVRGFRIGAGSVPGAIAGVALALIIEAGVLQIGFAALLVFAAVNMFVKALK</sequence>
<keyword evidence="2 5" id="KW-0812">Transmembrane</keyword>
<evidence type="ECO:0000256" key="5">
    <source>
        <dbReference type="SAM" id="Phobius"/>
    </source>
</evidence>
<evidence type="ECO:0000313" key="7">
    <source>
        <dbReference type="EMBL" id="CAB4639154.1"/>
    </source>
</evidence>
<organism evidence="6">
    <name type="scientific">freshwater metagenome</name>
    <dbReference type="NCBI Taxonomy" id="449393"/>
    <lineage>
        <taxon>unclassified sequences</taxon>
        <taxon>metagenomes</taxon>
        <taxon>ecological metagenomes</taxon>
    </lineage>
</organism>
<feature type="transmembrane region" description="Helical" evidence="5">
    <location>
        <begin position="236"/>
        <end position="255"/>
    </location>
</feature>
<evidence type="ECO:0000256" key="1">
    <source>
        <dbReference type="ARBA" id="ARBA00004141"/>
    </source>
</evidence>
<dbReference type="InterPro" id="IPR051598">
    <property type="entry name" value="TSUP/Inactive_protease-like"/>
</dbReference>
<reference evidence="6" key="1">
    <citation type="submission" date="2020-05" db="EMBL/GenBank/DDBJ databases">
        <authorList>
            <person name="Chiriac C."/>
            <person name="Salcher M."/>
            <person name="Ghai R."/>
            <person name="Kavagutti S V."/>
        </authorList>
    </citation>
    <scope>NUCLEOTIDE SEQUENCE</scope>
</reference>
<evidence type="ECO:0000256" key="2">
    <source>
        <dbReference type="ARBA" id="ARBA00022692"/>
    </source>
</evidence>
<gene>
    <name evidence="6" type="ORF">UFOPK1684_01264</name>
    <name evidence="7" type="ORF">UFOPK2158_00421</name>
</gene>
<feature type="transmembrane region" description="Helical" evidence="5">
    <location>
        <begin position="76"/>
        <end position="96"/>
    </location>
</feature>
<dbReference type="EMBL" id="CAEZTM010000074">
    <property type="protein sequence ID" value="CAB4579143.1"/>
    <property type="molecule type" value="Genomic_DNA"/>
</dbReference>
<dbReference type="Pfam" id="PF01925">
    <property type="entry name" value="TauE"/>
    <property type="match status" value="2"/>
</dbReference>
<feature type="transmembrane region" description="Helical" evidence="5">
    <location>
        <begin position="210"/>
        <end position="230"/>
    </location>
</feature>
<dbReference type="PANTHER" id="PTHR43701:SF2">
    <property type="entry name" value="MEMBRANE TRANSPORTER PROTEIN YJNA-RELATED"/>
    <property type="match status" value="1"/>
</dbReference>
<keyword evidence="3 5" id="KW-1133">Transmembrane helix</keyword>
<dbReference type="EMBL" id="CAEZVY010000031">
    <property type="protein sequence ID" value="CAB4639154.1"/>
    <property type="molecule type" value="Genomic_DNA"/>
</dbReference>
<dbReference type="AlphaFoldDB" id="A0A6J6EWP7"/>
<feature type="transmembrane region" description="Helical" evidence="5">
    <location>
        <begin position="103"/>
        <end position="121"/>
    </location>
</feature>
<keyword evidence="4 5" id="KW-0472">Membrane</keyword>
<feature type="transmembrane region" description="Helical" evidence="5">
    <location>
        <begin position="127"/>
        <end position="144"/>
    </location>
</feature>
<feature type="transmembrane region" description="Helical" evidence="5">
    <location>
        <begin position="178"/>
        <end position="198"/>
    </location>
</feature>
<name>A0A6J6EWP7_9ZZZZ</name>
<evidence type="ECO:0000313" key="6">
    <source>
        <dbReference type="EMBL" id="CAB4579143.1"/>
    </source>
</evidence>
<evidence type="ECO:0000256" key="4">
    <source>
        <dbReference type="ARBA" id="ARBA00023136"/>
    </source>
</evidence>
<proteinExistence type="predicted"/>